<proteinExistence type="predicted"/>
<evidence type="ECO:0000313" key="3">
    <source>
        <dbReference type="Proteomes" id="UP000256328"/>
    </source>
</evidence>
<gene>
    <name evidence="2" type="ORF">BP5796_12060</name>
</gene>
<evidence type="ECO:0000256" key="1">
    <source>
        <dbReference type="SAM" id="MobiDB-lite"/>
    </source>
</evidence>
<evidence type="ECO:0000313" key="2">
    <source>
        <dbReference type="EMBL" id="RDW59136.1"/>
    </source>
</evidence>
<dbReference type="EMBL" id="PDLN01000020">
    <property type="protein sequence ID" value="RDW59136.1"/>
    <property type="molecule type" value="Genomic_DNA"/>
</dbReference>
<comment type="caution">
    <text evidence="2">The sequence shown here is derived from an EMBL/GenBank/DDBJ whole genome shotgun (WGS) entry which is preliminary data.</text>
</comment>
<dbReference type="AlphaFoldDB" id="A0A3D8QBB4"/>
<feature type="region of interest" description="Disordered" evidence="1">
    <location>
        <begin position="196"/>
        <end position="219"/>
    </location>
</feature>
<keyword evidence="3" id="KW-1185">Reference proteome</keyword>
<organism evidence="2 3">
    <name type="scientific">Coleophoma crateriformis</name>
    <dbReference type="NCBI Taxonomy" id="565419"/>
    <lineage>
        <taxon>Eukaryota</taxon>
        <taxon>Fungi</taxon>
        <taxon>Dikarya</taxon>
        <taxon>Ascomycota</taxon>
        <taxon>Pezizomycotina</taxon>
        <taxon>Leotiomycetes</taxon>
        <taxon>Helotiales</taxon>
        <taxon>Dermateaceae</taxon>
        <taxon>Coleophoma</taxon>
    </lineage>
</organism>
<name>A0A3D8QBB4_9HELO</name>
<protein>
    <recommendedName>
        <fullName evidence="4">Bacteriocin-protection protein</fullName>
    </recommendedName>
</protein>
<dbReference type="Proteomes" id="UP000256328">
    <property type="component" value="Unassembled WGS sequence"/>
</dbReference>
<accession>A0A3D8QBB4</accession>
<reference evidence="2 3" key="1">
    <citation type="journal article" date="2018" name="IMA Fungus">
        <title>IMA Genome-F 9: Draft genome sequence of Annulohypoxylon stygium, Aspergillus mulundensis, Berkeleyomyces basicola (syn. Thielaviopsis basicola), Ceratocystis smalleyi, two Cercospora beticola strains, Coleophoma cylindrospora, Fusarium fracticaudum, Phialophora cf. hyalina, and Morchella septimelata.</title>
        <authorList>
            <person name="Wingfield B.D."/>
            <person name="Bills G.F."/>
            <person name="Dong Y."/>
            <person name="Huang W."/>
            <person name="Nel W.J."/>
            <person name="Swalarsk-Parry B.S."/>
            <person name="Vaghefi N."/>
            <person name="Wilken P.M."/>
            <person name="An Z."/>
            <person name="de Beer Z.W."/>
            <person name="De Vos L."/>
            <person name="Chen L."/>
            <person name="Duong T.A."/>
            <person name="Gao Y."/>
            <person name="Hammerbacher A."/>
            <person name="Kikkert J.R."/>
            <person name="Li Y."/>
            <person name="Li H."/>
            <person name="Li K."/>
            <person name="Li Q."/>
            <person name="Liu X."/>
            <person name="Ma X."/>
            <person name="Naidoo K."/>
            <person name="Pethybridge S.J."/>
            <person name="Sun J."/>
            <person name="Steenkamp E.T."/>
            <person name="van der Nest M.A."/>
            <person name="van Wyk S."/>
            <person name="Wingfield M.J."/>
            <person name="Xiong C."/>
            <person name="Yue Q."/>
            <person name="Zhang X."/>
        </authorList>
    </citation>
    <scope>NUCLEOTIDE SEQUENCE [LARGE SCALE GENOMIC DNA]</scope>
    <source>
        <strain evidence="2 3">BP5796</strain>
    </source>
</reference>
<dbReference type="Pfam" id="PF13376">
    <property type="entry name" value="OmdA"/>
    <property type="match status" value="1"/>
</dbReference>
<dbReference type="OrthoDB" id="10263401at2759"/>
<sequence length="249" mass="26869">MSTKAKTAPTYSFSTTSEFETFLEREHQTADGFLLKLAKKASGIPSITAAQAVEVALCFGWIDGQANKVDDAWWSVRYTPRRAKSIWSQKNVETVARLGEQGRMRPAGLAVVEAAKADGRWERAYAGPATIVVPEDLAAALAVDAAAAAFFEAMNKSDRYAVLWRVETASPPSRAKRIAALVQTLAAGKRPGAAVKPVEKAQKTAGVQKASAKPAGVEKVPAKRKLDGVVPVQNEEVIPSRREGLRRRL</sequence>
<evidence type="ECO:0008006" key="4">
    <source>
        <dbReference type="Google" id="ProtNLM"/>
    </source>
</evidence>